<dbReference type="Pfam" id="PF13470">
    <property type="entry name" value="PIN_3"/>
    <property type="match status" value="1"/>
</dbReference>
<dbReference type="EMBL" id="UOFJ01000710">
    <property type="protein sequence ID" value="VAW73398.1"/>
    <property type="molecule type" value="Genomic_DNA"/>
</dbReference>
<proteinExistence type="predicted"/>
<gene>
    <name evidence="2" type="ORF">MNBD_GAMMA10-2718</name>
</gene>
<dbReference type="InterPro" id="IPR029060">
    <property type="entry name" value="PIN-like_dom_sf"/>
</dbReference>
<dbReference type="SUPFAM" id="SSF88723">
    <property type="entry name" value="PIN domain-like"/>
    <property type="match status" value="1"/>
</dbReference>
<evidence type="ECO:0000313" key="2">
    <source>
        <dbReference type="EMBL" id="VAW73398.1"/>
    </source>
</evidence>
<organism evidence="2">
    <name type="scientific">hydrothermal vent metagenome</name>
    <dbReference type="NCBI Taxonomy" id="652676"/>
    <lineage>
        <taxon>unclassified sequences</taxon>
        <taxon>metagenomes</taxon>
        <taxon>ecological metagenomes</taxon>
    </lineage>
</organism>
<evidence type="ECO:0000259" key="1">
    <source>
        <dbReference type="Pfam" id="PF13470"/>
    </source>
</evidence>
<protein>
    <recommendedName>
        <fullName evidence="1">PIN domain-containing protein</fullName>
    </recommendedName>
</protein>
<dbReference type="Gene3D" id="3.40.50.1010">
    <property type="entry name" value="5'-nuclease"/>
    <property type="match status" value="1"/>
</dbReference>
<dbReference type="AlphaFoldDB" id="A0A3B0XYD8"/>
<accession>A0A3B0XYD8</accession>
<reference evidence="2" key="1">
    <citation type="submission" date="2018-06" db="EMBL/GenBank/DDBJ databases">
        <authorList>
            <person name="Zhirakovskaya E."/>
        </authorList>
    </citation>
    <scope>NUCLEOTIDE SEQUENCE</scope>
</reference>
<sequence length="143" mass="16265">MKILFDTNIILDVLLNRKEFVENSANLIGMVENNNLDGYLCATTITTLDYLISKATNRKQAKIEIQKLLTLFKIADVNSTVLRLSINSEFDDFEDAVQYYSAECCKAEGLVTRNTKDYRKAELPIYTPVELWGLIKINPHAKA</sequence>
<name>A0A3B0XYD8_9ZZZZ</name>
<feature type="domain" description="PIN" evidence="1">
    <location>
        <begin position="2"/>
        <end position="116"/>
    </location>
</feature>
<dbReference type="InterPro" id="IPR002716">
    <property type="entry name" value="PIN_dom"/>
</dbReference>